<dbReference type="InterPro" id="IPR004210">
    <property type="entry name" value="BESS_motif"/>
</dbReference>
<dbReference type="Pfam" id="PF02944">
    <property type="entry name" value="BESS"/>
    <property type="match status" value="1"/>
</dbReference>
<feature type="compositionally biased region" description="Low complexity" evidence="2">
    <location>
        <begin position="64"/>
        <end position="74"/>
    </location>
</feature>
<dbReference type="GO" id="GO:0005634">
    <property type="term" value="C:nucleus"/>
    <property type="evidence" value="ECO:0007669"/>
    <property type="project" value="UniProtKB-SubCell"/>
</dbReference>
<dbReference type="PANTHER" id="PTHR12243:SF67">
    <property type="entry name" value="COREPRESSOR OF PANGOLIN, ISOFORM A-RELATED"/>
    <property type="match status" value="1"/>
</dbReference>
<feature type="domain" description="BESS" evidence="3">
    <location>
        <begin position="120"/>
        <end position="159"/>
    </location>
</feature>
<gene>
    <name evidence="4" type="ORF">RRG08_047060</name>
</gene>
<sequence>MKFLLPHITDRKTTSNLSDVSDNEDDDCSQMSETNLQSLQCLPSTSPEPVQSTERNTTDTQPNASPSSRAASPATNLIARPTTNKRRTPYPQQRGQNASMDDKILDAIMSMNNKPHVEEKDDCDHFLQSLAPQLRSLSPLARYKCQAKIQMLILRHLEQSQTSTSSFSHAGGQYQQPLNQHYNYNNAAFAQYQTYSPGLDLVVLRSGTEKHRKWYLYDSLLFLLPHKGDRAFSSNLSPDQLEKNEPTFSVGDNSQDRSSTLSPTPSTSTQSQAVEVHAQPLLTPTPSAARKRNGMPLIQIAQKEVLDEDEHFCTNLVSKIKSLDPFSKLECQAEIQMVILRYMRRSVQGTEGRQTNTYRSSQGSDYD</sequence>
<name>A0AAE1E4U3_9GAST</name>
<evidence type="ECO:0000313" key="4">
    <source>
        <dbReference type="EMBL" id="KAK3794429.1"/>
    </source>
</evidence>
<feature type="compositionally biased region" description="Polar residues" evidence="2">
    <location>
        <begin position="90"/>
        <end position="99"/>
    </location>
</feature>
<feature type="compositionally biased region" description="Polar residues" evidence="2">
    <location>
        <begin position="29"/>
        <end position="63"/>
    </location>
</feature>
<dbReference type="PROSITE" id="PS51031">
    <property type="entry name" value="BESS"/>
    <property type="match status" value="2"/>
</dbReference>
<proteinExistence type="predicted"/>
<evidence type="ECO:0000256" key="1">
    <source>
        <dbReference type="PROSITE-ProRule" id="PRU00371"/>
    </source>
</evidence>
<dbReference type="GO" id="GO:0003677">
    <property type="term" value="F:DNA binding"/>
    <property type="evidence" value="ECO:0007669"/>
    <property type="project" value="InterPro"/>
</dbReference>
<dbReference type="AlphaFoldDB" id="A0AAE1E4U3"/>
<feature type="compositionally biased region" description="Low complexity" evidence="2">
    <location>
        <begin position="258"/>
        <end position="272"/>
    </location>
</feature>
<evidence type="ECO:0000259" key="3">
    <source>
        <dbReference type="PROSITE" id="PS51031"/>
    </source>
</evidence>
<accession>A0AAE1E4U3</accession>
<feature type="compositionally biased region" description="Polar residues" evidence="2">
    <location>
        <begin position="246"/>
        <end position="257"/>
    </location>
</feature>
<keyword evidence="5" id="KW-1185">Reference proteome</keyword>
<dbReference type="Proteomes" id="UP001283361">
    <property type="component" value="Unassembled WGS sequence"/>
</dbReference>
<keyword evidence="1" id="KW-0539">Nucleus</keyword>
<feature type="domain" description="BESS" evidence="3">
    <location>
        <begin position="306"/>
        <end position="345"/>
    </location>
</feature>
<feature type="region of interest" description="Disordered" evidence="2">
    <location>
        <begin position="234"/>
        <end position="290"/>
    </location>
</feature>
<feature type="region of interest" description="Disordered" evidence="2">
    <location>
        <begin position="1"/>
        <end position="99"/>
    </location>
</feature>
<dbReference type="PANTHER" id="PTHR12243">
    <property type="entry name" value="MADF DOMAIN TRANSCRIPTION FACTOR"/>
    <property type="match status" value="1"/>
</dbReference>
<comment type="caution">
    <text evidence="4">The sequence shown here is derived from an EMBL/GenBank/DDBJ whole genome shotgun (WGS) entry which is preliminary data.</text>
</comment>
<protein>
    <recommendedName>
        <fullName evidence="3">BESS domain-containing protein</fullName>
    </recommendedName>
</protein>
<dbReference type="EMBL" id="JAWDGP010001117">
    <property type="protein sequence ID" value="KAK3794429.1"/>
    <property type="molecule type" value="Genomic_DNA"/>
</dbReference>
<reference evidence="4" key="1">
    <citation type="journal article" date="2023" name="G3 (Bethesda)">
        <title>A reference genome for the long-term kleptoplast-retaining sea slug Elysia crispata morphotype clarki.</title>
        <authorList>
            <person name="Eastman K.E."/>
            <person name="Pendleton A.L."/>
            <person name="Shaikh M.A."/>
            <person name="Suttiyut T."/>
            <person name="Ogas R."/>
            <person name="Tomko P."/>
            <person name="Gavelis G."/>
            <person name="Widhalm J.R."/>
            <person name="Wisecaver J.H."/>
        </authorList>
    </citation>
    <scope>NUCLEOTIDE SEQUENCE</scope>
    <source>
        <strain evidence="4">ECLA1</strain>
    </source>
</reference>
<organism evidence="4 5">
    <name type="scientific">Elysia crispata</name>
    <name type="common">lettuce slug</name>
    <dbReference type="NCBI Taxonomy" id="231223"/>
    <lineage>
        <taxon>Eukaryota</taxon>
        <taxon>Metazoa</taxon>
        <taxon>Spiralia</taxon>
        <taxon>Lophotrochozoa</taxon>
        <taxon>Mollusca</taxon>
        <taxon>Gastropoda</taxon>
        <taxon>Heterobranchia</taxon>
        <taxon>Euthyneura</taxon>
        <taxon>Panpulmonata</taxon>
        <taxon>Sacoglossa</taxon>
        <taxon>Placobranchoidea</taxon>
        <taxon>Plakobranchidae</taxon>
        <taxon>Elysia</taxon>
    </lineage>
</organism>
<dbReference type="GO" id="GO:0006357">
    <property type="term" value="P:regulation of transcription by RNA polymerase II"/>
    <property type="evidence" value="ECO:0007669"/>
    <property type="project" value="TreeGrafter"/>
</dbReference>
<comment type="subcellular location">
    <subcellularLocation>
        <location evidence="1">Nucleus</location>
    </subcellularLocation>
</comment>
<evidence type="ECO:0000256" key="2">
    <source>
        <dbReference type="SAM" id="MobiDB-lite"/>
    </source>
</evidence>
<evidence type="ECO:0000313" key="5">
    <source>
        <dbReference type="Proteomes" id="UP001283361"/>
    </source>
</evidence>
<dbReference type="InterPro" id="IPR039353">
    <property type="entry name" value="TF_Adf1"/>
</dbReference>
<dbReference type="GO" id="GO:0005667">
    <property type="term" value="C:transcription regulator complex"/>
    <property type="evidence" value="ECO:0007669"/>
    <property type="project" value="TreeGrafter"/>
</dbReference>